<evidence type="ECO:0000256" key="1">
    <source>
        <dbReference type="ARBA" id="ARBA00004401"/>
    </source>
</evidence>
<feature type="chain" id="PRO_5043485813" description="glucan 1,3-beta-glucosidase" evidence="17">
    <location>
        <begin position="21"/>
        <end position="461"/>
    </location>
</feature>
<dbReference type="InterPro" id="IPR050386">
    <property type="entry name" value="Glycosyl_hydrolase_5"/>
</dbReference>
<comment type="subcellular location">
    <subcellularLocation>
        <location evidence="1">Cell membrane</location>
        <topology evidence="1">Single-pass type II membrane protein</topology>
    </subcellularLocation>
</comment>
<evidence type="ECO:0000256" key="11">
    <source>
        <dbReference type="ARBA" id="ARBA00023316"/>
    </source>
</evidence>
<dbReference type="Gene3D" id="3.20.20.80">
    <property type="entry name" value="Glycosidases"/>
    <property type="match status" value="1"/>
</dbReference>
<dbReference type="GO" id="GO:0005576">
    <property type="term" value="C:extracellular region"/>
    <property type="evidence" value="ECO:0007669"/>
    <property type="project" value="TreeGrafter"/>
</dbReference>
<comment type="catalytic activity">
    <reaction evidence="12">
        <text>Successive hydrolysis of beta-D-glucose units from the non-reducing ends of (1-&gt;3)-beta-D-glucans, releasing alpha-glucose.</text>
        <dbReference type="EC" id="3.2.1.58"/>
    </reaction>
</comment>
<keyword evidence="17" id="KW-0732">Signal</keyword>
<dbReference type="GO" id="GO:0004338">
    <property type="term" value="F:glucan exo-1,3-beta-glucosidase activity"/>
    <property type="evidence" value="ECO:0007669"/>
    <property type="project" value="UniProtKB-EC"/>
</dbReference>
<dbReference type="GO" id="GO:0005886">
    <property type="term" value="C:plasma membrane"/>
    <property type="evidence" value="ECO:0007669"/>
    <property type="project" value="UniProtKB-SubCell"/>
</dbReference>
<evidence type="ECO:0000256" key="16">
    <source>
        <dbReference type="RuleBase" id="RU361153"/>
    </source>
</evidence>
<evidence type="ECO:0000256" key="8">
    <source>
        <dbReference type="ARBA" id="ARBA00023136"/>
    </source>
</evidence>
<evidence type="ECO:0000256" key="9">
    <source>
        <dbReference type="ARBA" id="ARBA00023180"/>
    </source>
</evidence>
<evidence type="ECO:0000256" key="2">
    <source>
        <dbReference type="ARBA" id="ARBA00005641"/>
    </source>
</evidence>
<keyword evidence="11" id="KW-0961">Cell wall biogenesis/degradation</keyword>
<name>A0AAV9XNA4_9PEZI</name>
<dbReference type="AlphaFoldDB" id="A0AAV9XNA4"/>
<comment type="caution">
    <text evidence="19">The sequence shown here is derived from an EMBL/GenBank/DDBJ whole genome shotgun (WGS) entry which is preliminary data.</text>
</comment>
<comment type="similarity">
    <text evidence="2 16">Belongs to the glycosyl hydrolase 5 (cellulase A) family.</text>
</comment>
<dbReference type="GO" id="GO:0009251">
    <property type="term" value="P:glucan catabolic process"/>
    <property type="evidence" value="ECO:0007669"/>
    <property type="project" value="TreeGrafter"/>
</dbReference>
<evidence type="ECO:0000256" key="5">
    <source>
        <dbReference type="ARBA" id="ARBA00022801"/>
    </source>
</evidence>
<keyword evidence="5 16" id="KW-0378">Hydrolase</keyword>
<sequence>MYNPLLSLLPLLTLTTLTQAWLPTKDAGVIRGVNLGGLFIMEPWMQWSQWSSMGCGAYQSEFDCVMNMGQAKANAAFQNHWATWISEPDFQEMVSYGINTVRIPVGYWMLESLVYADSEHFPQGGLPHLENILKLAKKYNLYVILDLHGAPGAQIPKNAFTGQYAPAAGFYVDYQYNRAIQFLTFLAQQIYTNPTVYGAIGMIELLNEPLTYTPEVTATLITQFYPQAWKAVRNYETALNIPKSKRLHIMFMDDLWGSGNPTANLPDTDMSAFDYHKYVKWDTSVTPTRDSYMEYSCNADLGCKKPLVVGEWSLSVPDNLQESDMFRTDSADAVKWFSGWFVAQQQMYERSGSGWVFWSWKSTLGDWRWSYRDAVVAGVIPKTLTASAKWNVCGAYKKAKREQVVGDVVEIPALALEKKEAVVDQAPAPSGKVEVNIRSHAARHAKWRRMHGHSLSHMHHS</sequence>
<dbReference type="InterPro" id="IPR017853">
    <property type="entry name" value="GH"/>
</dbReference>
<dbReference type="EC" id="3.2.1.58" evidence="14"/>
<evidence type="ECO:0000256" key="6">
    <source>
        <dbReference type="ARBA" id="ARBA00022968"/>
    </source>
</evidence>
<accession>A0AAV9XNA4</accession>
<evidence type="ECO:0000256" key="17">
    <source>
        <dbReference type="SAM" id="SignalP"/>
    </source>
</evidence>
<evidence type="ECO:0000259" key="18">
    <source>
        <dbReference type="Pfam" id="PF00150"/>
    </source>
</evidence>
<dbReference type="PANTHER" id="PTHR31297">
    <property type="entry name" value="GLUCAN ENDO-1,6-BETA-GLUCOSIDASE B"/>
    <property type="match status" value="1"/>
</dbReference>
<dbReference type="GO" id="GO:0009986">
    <property type="term" value="C:cell surface"/>
    <property type="evidence" value="ECO:0007669"/>
    <property type="project" value="TreeGrafter"/>
</dbReference>
<dbReference type="InterPro" id="IPR001547">
    <property type="entry name" value="Glyco_hydro_5"/>
</dbReference>
<evidence type="ECO:0000256" key="13">
    <source>
        <dbReference type="ARBA" id="ARBA00037126"/>
    </source>
</evidence>
<protein>
    <recommendedName>
        <fullName evidence="14">glucan 1,3-beta-glucosidase</fullName>
        <ecNumber evidence="14">3.2.1.58</ecNumber>
    </recommendedName>
    <alternativeName>
        <fullName evidence="15">Exo-1,3-beta-glucanase D</fullName>
    </alternativeName>
</protein>
<gene>
    <name evidence="19" type="ORF">TWF694_000330</name>
</gene>
<keyword evidence="6" id="KW-0735">Signal-anchor</keyword>
<evidence type="ECO:0000256" key="7">
    <source>
        <dbReference type="ARBA" id="ARBA00022989"/>
    </source>
</evidence>
<keyword evidence="10 16" id="KW-0326">Glycosidase</keyword>
<evidence type="ECO:0000256" key="14">
    <source>
        <dbReference type="ARBA" id="ARBA00038929"/>
    </source>
</evidence>
<dbReference type="PANTHER" id="PTHR31297:SF34">
    <property type="entry name" value="GLUCAN 1,3-BETA-GLUCOSIDASE 2"/>
    <property type="match status" value="1"/>
</dbReference>
<feature type="signal peptide" evidence="17">
    <location>
        <begin position="1"/>
        <end position="20"/>
    </location>
</feature>
<evidence type="ECO:0000313" key="20">
    <source>
        <dbReference type="Proteomes" id="UP001365542"/>
    </source>
</evidence>
<feature type="domain" description="Glycoside hydrolase family 5" evidence="18">
    <location>
        <begin position="76"/>
        <end position="362"/>
    </location>
</feature>
<evidence type="ECO:0000313" key="19">
    <source>
        <dbReference type="EMBL" id="KAK6543587.1"/>
    </source>
</evidence>
<dbReference type="SUPFAM" id="SSF51445">
    <property type="entry name" value="(Trans)glycosidases"/>
    <property type="match status" value="1"/>
</dbReference>
<keyword evidence="4" id="KW-0812">Transmembrane</keyword>
<evidence type="ECO:0000256" key="4">
    <source>
        <dbReference type="ARBA" id="ARBA00022692"/>
    </source>
</evidence>
<proteinExistence type="inferred from homology"/>
<organism evidence="19 20">
    <name type="scientific">Orbilia ellipsospora</name>
    <dbReference type="NCBI Taxonomy" id="2528407"/>
    <lineage>
        <taxon>Eukaryota</taxon>
        <taxon>Fungi</taxon>
        <taxon>Dikarya</taxon>
        <taxon>Ascomycota</taxon>
        <taxon>Pezizomycotina</taxon>
        <taxon>Orbiliomycetes</taxon>
        <taxon>Orbiliales</taxon>
        <taxon>Orbiliaceae</taxon>
        <taxon>Orbilia</taxon>
    </lineage>
</organism>
<dbReference type="Proteomes" id="UP001365542">
    <property type="component" value="Unassembled WGS sequence"/>
</dbReference>
<evidence type="ECO:0000256" key="10">
    <source>
        <dbReference type="ARBA" id="ARBA00023295"/>
    </source>
</evidence>
<keyword evidence="3" id="KW-1003">Cell membrane</keyword>
<evidence type="ECO:0000256" key="12">
    <source>
        <dbReference type="ARBA" id="ARBA00036824"/>
    </source>
</evidence>
<dbReference type="EMBL" id="JAVHJO010000001">
    <property type="protein sequence ID" value="KAK6543587.1"/>
    <property type="molecule type" value="Genomic_DNA"/>
</dbReference>
<evidence type="ECO:0000256" key="15">
    <source>
        <dbReference type="ARBA" id="ARBA00041260"/>
    </source>
</evidence>
<dbReference type="Pfam" id="PF00150">
    <property type="entry name" value="Cellulase"/>
    <property type="match status" value="1"/>
</dbReference>
<keyword evidence="9" id="KW-0325">Glycoprotein</keyword>
<keyword evidence="7" id="KW-1133">Transmembrane helix</keyword>
<evidence type="ECO:0000256" key="3">
    <source>
        <dbReference type="ARBA" id="ARBA00022475"/>
    </source>
</evidence>
<dbReference type="GO" id="GO:0071555">
    <property type="term" value="P:cell wall organization"/>
    <property type="evidence" value="ECO:0007669"/>
    <property type="project" value="UniProtKB-KW"/>
</dbReference>
<keyword evidence="8" id="KW-0472">Membrane</keyword>
<keyword evidence="20" id="KW-1185">Reference proteome</keyword>
<reference evidence="19 20" key="1">
    <citation type="submission" date="2019-10" db="EMBL/GenBank/DDBJ databases">
        <authorList>
            <person name="Palmer J.M."/>
        </authorList>
    </citation>
    <scope>NUCLEOTIDE SEQUENCE [LARGE SCALE GENOMIC DNA]</scope>
    <source>
        <strain evidence="19 20">TWF694</strain>
    </source>
</reference>
<comment type="function">
    <text evidence="13">Glucosidase involved in the degradation of cellulosic biomass. Active on lichenan.</text>
</comment>